<comment type="catalytic activity">
    <reaction evidence="11">
        <text>a 1,2-diacyl-sn-glycero-3-phospho-L-serine + H(+) = a 1,2-diacyl-sn-glycero-3-phosphoethanolamine + CO2</text>
        <dbReference type="Rhea" id="RHEA:20828"/>
        <dbReference type="ChEBI" id="CHEBI:15378"/>
        <dbReference type="ChEBI" id="CHEBI:16526"/>
        <dbReference type="ChEBI" id="CHEBI:57262"/>
        <dbReference type="ChEBI" id="CHEBI:64612"/>
        <dbReference type="EC" id="4.1.1.65"/>
    </reaction>
</comment>
<keyword evidence="8 11" id="KW-0456">Lyase</keyword>
<comment type="cofactor">
    <cofactor evidence="11">
        <name>pyruvate</name>
        <dbReference type="ChEBI" id="CHEBI:15361"/>
    </cofactor>
    <text evidence="11">Binds 1 pyruvoyl group covalently per subunit.</text>
</comment>
<dbReference type="NCBIfam" id="NF003677">
    <property type="entry name" value="PRK05305.1-1"/>
    <property type="match status" value="1"/>
</dbReference>
<evidence type="ECO:0000256" key="7">
    <source>
        <dbReference type="ARBA" id="ARBA00023209"/>
    </source>
</evidence>
<protein>
    <recommendedName>
        <fullName evidence="11">Phosphatidylserine decarboxylase proenzyme</fullName>
        <ecNumber evidence="11">4.1.1.65</ecNumber>
    </recommendedName>
    <component>
        <recommendedName>
            <fullName evidence="11">Phosphatidylserine decarboxylase alpha chain</fullName>
        </recommendedName>
    </component>
    <component>
        <recommendedName>
            <fullName evidence="11">Phosphatidylserine decarboxylase beta chain</fullName>
        </recommendedName>
    </component>
</protein>
<keyword evidence="5 11" id="KW-0472">Membrane</keyword>
<dbReference type="GO" id="GO:0006646">
    <property type="term" value="P:phosphatidylethanolamine biosynthetic process"/>
    <property type="evidence" value="ECO:0007669"/>
    <property type="project" value="UniProtKB-UniRule"/>
</dbReference>
<evidence type="ECO:0000256" key="8">
    <source>
        <dbReference type="ARBA" id="ARBA00023239"/>
    </source>
</evidence>
<evidence type="ECO:0000256" key="6">
    <source>
        <dbReference type="ARBA" id="ARBA00023145"/>
    </source>
</evidence>
<keyword evidence="14" id="KW-1185">Reference proteome</keyword>
<evidence type="ECO:0000313" key="14">
    <source>
        <dbReference type="Proteomes" id="UP000332515"/>
    </source>
</evidence>
<dbReference type="PANTHER" id="PTHR35809">
    <property type="entry name" value="ARCHAETIDYLSERINE DECARBOXYLASE PROENZYME-RELATED"/>
    <property type="match status" value="1"/>
</dbReference>
<feature type="chain" id="PRO_5025745204" description="Phosphatidylserine decarboxylase beta chain" evidence="11">
    <location>
        <begin position="1"/>
        <end position="191"/>
    </location>
</feature>
<feature type="transmembrane region" description="Helical" evidence="12">
    <location>
        <begin position="21"/>
        <end position="51"/>
    </location>
</feature>
<dbReference type="GO" id="GO:0005886">
    <property type="term" value="C:plasma membrane"/>
    <property type="evidence" value="ECO:0007669"/>
    <property type="project" value="UniProtKB-SubCell"/>
</dbReference>
<organism evidence="13 14">
    <name type="scientific">Segnochrobactrum spirostomi</name>
    <dbReference type="NCBI Taxonomy" id="2608987"/>
    <lineage>
        <taxon>Bacteria</taxon>
        <taxon>Pseudomonadati</taxon>
        <taxon>Pseudomonadota</taxon>
        <taxon>Alphaproteobacteria</taxon>
        <taxon>Hyphomicrobiales</taxon>
        <taxon>Segnochrobactraceae</taxon>
        <taxon>Segnochrobactrum</taxon>
    </lineage>
</organism>
<dbReference type="NCBIfam" id="NF003678">
    <property type="entry name" value="PRK05305.1-2"/>
    <property type="match status" value="1"/>
</dbReference>
<evidence type="ECO:0000256" key="11">
    <source>
        <dbReference type="HAMAP-Rule" id="MF_00664"/>
    </source>
</evidence>
<keyword evidence="7 11" id="KW-0594">Phospholipid biosynthesis</keyword>
<evidence type="ECO:0000256" key="1">
    <source>
        <dbReference type="ARBA" id="ARBA00022475"/>
    </source>
</evidence>
<evidence type="ECO:0000256" key="4">
    <source>
        <dbReference type="ARBA" id="ARBA00023098"/>
    </source>
</evidence>
<keyword evidence="9 11" id="KW-1208">Phospholipid metabolism</keyword>
<evidence type="ECO:0000256" key="2">
    <source>
        <dbReference type="ARBA" id="ARBA00022516"/>
    </source>
</evidence>
<dbReference type="RefSeq" id="WP_153484186.1">
    <property type="nucleotide sequence ID" value="NZ_VWNA01000001.1"/>
</dbReference>
<feature type="modified residue" description="Pyruvic acid (Ser); by autocatalysis" evidence="11">
    <location>
        <position position="192"/>
    </location>
</feature>
<reference evidence="13 14" key="1">
    <citation type="submission" date="2019-09" db="EMBL/GenBank/DDBJ databases">
        <title>Segnochrobactrum spirostomi gen. nov., sp. nov., isolated from the ciliate Spirostomum cf. yagiui and description of a novel family, Segnochrobactraceae fam. nov. within the order Rhizobiales of the class Alphaproteobacteria.</title>
        <authorList>
            <person name="Akter S."/>
            <person name="Shazib S.U.A."/>
            <person name="Shin M.K."/>
        </authorList>
    </citation>
    <scope>NUCLEOTIDE SEQUENCE [LARGE SCALE GENOMIC DNA]</scope>
    <source>
        <strain evidence="13 14">Sp-1</strain>
    </source>
</reference>
<comment type="function">
    <text evidence="11">Catalyzes the formation of phosphatidylethanolamine (PtdEtn) from phosphatidylserine (PtdSer).</text>
</comment>
<evidence type="ECO:0000256" key="10">
    <source>
        <dbReference type="ARBA" id="ARBA00023317"/>
    </source>
</evidence>
<keyword evidence="12" id="KW-1133">Transmembrane helix</keyword>
<dbReference type="PANTHER" id="PTHR35809:SF1">
    <property type="entry name" value="ARCHAETIDYLSERINE DECARBOXYLASE PROENZYME-RELATED"/>
    <property type="match status" value="1"/>
</dbReference>
<keyword evidence="2 11" id="KW-0444">Lipid biosynthesis</keyword>
<evidence type="ECO:0000256" key="12">
    <source>
        <dbReference type="SAM" id="Phobius"/>
    </source>
</evidence>
<comment type="similarity">
    <text evidence="11">Belongs to the phosphatidylserine decarboxylase family. PSD-A subfamily.</text>
</comment>
<gene>
    <name evidence="11" type="primary">psd</name>
    <name evidence="13" type="ORF">F0357_15945</name>
</gene>
<keyword evidence="10 11" id="KW-0670">Pyruvate</keyword>
<name>A0A6A7Y720_9HYPH</name>
<dbReference type="UniPathway" id="UPA00558">
    <property type="reaction ID" value="UER00616"/>
</dbReference>
<dbReference type="HAMAP" id="MF_00664">
    <property type="entry name" value="PS_decarb_PSD_A"/>
    <property type="match status" value="1"/>
</dbReference>
<feature type="active site" description="Schiff-base intermediate with substrate; via pyruvic acid" evidence="11">
    <location>
        <position position="192"/>
    </location>
</feature>
<dbReference type="Proteomes" id="UP000332515">
    <property type="component" value="Unassembled WGS sequence"/>
</dbReference>
<feature type="site" description="Cleavage (non-hydrolytic); by autocatalysis" evidence="11">
    <location>
        <begin position="191"/>
        <end position="192"/>
    </location>
</feature>
<dbReference type="NCBIfam" id="NF003679">
    <property type="entry name" value="PRK05305.1-3"/>
    <property type="match status" value="1"/>
</dbReference>
<comment type="subunit">
    <text evidence="11">Heterodimer of a large membrane-associated beta subunit and a small pyruvoyl-containing alpha subunit.</text>
</comment>
<comment type="caution">
    <text evidence="13">The sequence shown here is derived from an EMBL/GenBank/DDBJ whole genome shotgun (WGS) entry which is preliminary data.</text>
</comment>
<comment type="subcellular location">
    <subcellularLocation>
        <location evidence="11">Cell membrane</location>
        <topology evidence="11">Peripheral membrane protein</topology>
    </subcellularLocation>
</comment>
<dbReference type="NCBIfam" id="NF003685">
    <property type="entry name" value="PRK05305.2-5"/>
    <property type="match status" value="1"/>
</dbReference>
<accession>A0A6A7Y720</accession>
<keyword evidence="3 11" id="KW-0210">Decarboxylase</keyword>
<dbReference type="AlphaFoldDB" id="A0A6A7Y720"/>
<keyword evidence="12" id="KW-0812">Transmembrane</keyword>
<evidence type="ECO:0000313" key="13">
    <source>
        <dbReference type="EMBL" id="MQT14107.1"/>
    </source>
</evidence>
<proteinExistence type="inferred from homology"/>
<comment type="PTM">
    <text evidence="11">Is synthesized initially as an inactive proenzyme. Formation of the active enzyme involves a self-maturation process in which the active site pyruvoyl group is generated from an internal serine residue via an autocatalytic post-translational modification. Two non-identical subunits are generated from the proenzyme in this reaction, and the pyruvate is formed at the N-terminus of the alpha chain, which is derived from the carboxyl end of the proenzyme. The post-translation cleavage follows an unusual pathway, termed non-hydrolytic serinolysis, in which the side chain hydroxyl group of the serine supplies its oxygen atom to form the C-terminus of the beta chain, while the remainder of the serine residue undergoes an oxidative deamination to produce ammonia and the pyruvoyl prosthetic group on the alpha chain.</text>
</comment>
<dbReference type="GO" id="GO:0004609">
    <property type="term" value="F:phosphatidylserine decarboxylase activity"/>
    <property type="evidence" value="ECO:0007669"/>
    <property type="project" value="UniProtKB-UniRule"/>
</dbReference>
<evidence type="ECO:0000256" key="5">
    <source>
        <dbReference type="ARBA" id="ARBA00023136"/>
    </source>
</evidence>
<dbReference type="InterPro" id="IPR003817">
    <property type="entry name" value="PS_Dcarbxylase"/>
</dbReference>
<dbReference type="EC" id="4.1.1.65" evidence="11"/>
<dbReference type="EMBL" id="VWNA01000001">
    <property type="protein sequence ID" value="MQT14107.1"/>
    <property type="molecule type" value="Genomic_DNA"/>
</dbReference>
<dbReference type="Pfam" id="PF02666">
    <property type="entry name" value="PS_Dcarbxylase"/>
    <property type="match status" value="1"/>
</dbReference>
<evidence type="ECO:0000256" key="9">
    <source>
        <dbReference type="ARBA" id="ARBA00023264"/>
    </source>
</evidence>
<keyword evidence="1 11" id="KW-1003">Cell membrane</keyword>
<dbReference type="InterPro" id="IPR033175">
    <property type="entry name" value="PSD-A"/>
</dbReference>
<sequence>MAHGLGESIRRAMVPIHREGYPYIAGFLALTVVLWLLWAPAGWVVLGLTIWCTLFFRDPVRVTPLDPTLAFSPADGRVAMVDYAVVPSELGLGEEIRPRVSIFMSVFDVHVNRAPVAGAVSRMVYRPGRFLNAEDPQASVENERNGIIIETATGPMAVVQIAGLVARRIVPFVRQGDSVGAGDRIGLIRFGSRLDVYLPAGAVPLVAEGQRAVAGETPIADLTGIRPQPLAVRTL</sequence>
<comment type="pathway">
    <text evidence="11">Phospholipid metabolism; phosphatidylethanolamine biosynthesis; phosphatidylethanolamine from CDP-diacylglycerol: step 2/2.</text>
</comment>
<feature type="chain" id="PRO_5025745205" description="Phosphatidylserine decarboxylase alpha chain" evidence="11">
    <location>
        <begin position="192"/>
        <end position="235"/>
    </location>
</feature>
<keyword evidence="4 11" id="KW-0443">Lipid metabolism</keyword>
<evidence type="ECO:0000256" key="3">
    <source>
        <dbReference type="ARBA" id="ARBA00022793"/>
    </source>
</evidence>
<keyword evidence="6 11" id="KW-0865">Zymogen</keyword>